<dbReference type="PANTHER" id="PTHR45719">
    <property type="entry name" value="GLYCOSYLTRANSFERASE"/>
    <property type="match status" value="1"/>
</dbReference>
<dbReference type="GO" id="GO:0016020">
    <property type="term" value="C:membrane"/>
    <property type="evidence" value="ECO:0007669"/>
    <property type="project" value="UniProtKB-SubCell"/>
</dbReference>
<feature type="non-terminal residue" evidence="6">
    <location>
        <position position="1"/>
    </location>
</feature>
<evidence type="ECO:0000256" key="3">
    <source>
        <dbReference type="ARBA" id="ARBA00022679"/>
    </source>
</evidence>
<evidence type="ECO:0000256" key="5">
    <source>
        <dbReference type="ARBA" id="ARBA00023180"/>
    </source>
</evidence>
<dbReference type="Proteomes" id="UP000257109">
    <property type="component" value="Unassembled WGS sequence"/>
</dbReference>
<evidence type="ECO:0000256" key="1">
    <source>
        <dbReference type="ARBA" id="ARBA00004606"/>
    </source>
</evidence>
<dbReference type="AlphaFoldDB" id="A0A371GFU4"/>
<protein>
    <submittedName>
        <fullName evidence="6">Beta-glucuronosyltransferase GlcAT14C</fullName>
    </submittedName>
</protein>
<proteinExistence type="predicted"/>
<dbReference type="InterPro" id="IPR003406">
    <property type="entry name" value="Glyco_trans_14"/>
</dbReference>
<comment type="caution">
    <text evidence="6">The sequence shown here is derived from an EMBL/GenBank/DDBJ whole genome shotgun (WGS) entry which is preliminary data.</text>
</comment>
<dbReference type="OrthoDB" id="2019572at2759"/>
<dbReference type="STRING" id="157652.A0A371GFU4"/>
<keyword evidence="5" id="KW-0325">Glycoprotein</keyword>
<accession>A0A371GFU4</accession>
<keyword evidence="3" id="KW-0808">Transferase</keyword>
<organism evidence="6 7">
    <name type="scientific">Mucuna pruriens</name>
    <name type="common">Velvet bean</name>
    <name type="synonym">Dolichos pruriens</name>
    <dbReference type="NCBI Taxonomy" id="157652"/>
    <lineage>
        <taxon>Eukaryota</taxon>
        <taxon>Viridiplantae</taxon>
        <taxon>Streptophyta</taxon>
        <taxon>Embryophyta</taxon>
        <taxon>Tracheophyta</taxon>
        <taxon>Spermatophyta</taxon>
        <taxon>Magnoliopsida</taxon>
        <taxon>eudicotyledons</taxon>
        <taxon>Gunneridae</taxon>
        <taxon>Pentapetalae</taxon>
        <taxon>rosids</taxon>
        <taxon>fabids</taxon>
        <taxon>Fabales</taxon>
        <taxon>Fabaceae</taxon>
        <taxon>Papilionoideae</taxon>
        <taxon>50 kb inversion clade</taxon>
        <taxon>NPAAA clade</taxon>
        <taxon>indigoferoid/millettioid clade</taxon>
        <taxon>Phaseoleae</taxon>
        <taxon>Mucuna</taxon>
    </lineage>
</organism>
<keyword evidence="4" id="KW-0472">Membrane</keyword>
<dbReference type="InterPro" id="IPR044610">
    <property type="entry name" value="GLCAT14A/B/C"/>
</dbReference>
<evidence type="ECO:0000256" key="2">
    <source>
        <dbReference type="ARBA" id="ARBA00022676"/>
    </source>
</evidence>
<evidence type="ECO:0000313" key="6">
    <source>
        <dbReference type="EMBL" id="RDX89421.1"/>
    </source>
</evidence>
<feature type="non-terminal residue" evidence="6">
    <location>
        <position position="144"/>
    </location>
</feature>
<keyword evidence="2" id="KW-0328">Glycosyltransferase</keyword>
<dbReference type="EMBL" id="QJKJ01005675">
    <property type="protein sequence ID" value="RDX89421.1"/>
    <property type="molecule type" value="Genomic_DNA"/>
</dbReference>
<reference evidence="6" key="1">
    <citation type="submission" date="2018-05" db="EMBL/GenBank/DDBJ databases">
        <title>Draft genome of Mucuna pruriens seed.</title>
        <authorList>
            <person name="Nnadi N.E."/>
            <person name="Vos R."/>
            <person name="Hasami M.H."/>
            <person name="Devisetty U.K."/>
            <person name="Aguiy J.C."/>
        </authorList>
    </citation>
    <scope>NUCLEOTIDE SEQUENCE [LARGE SCALE GENOMIC DNA]</scope>
    <source>
        <strain evidence="6">JCA_2017</strain>
    </source>
</reference>
<evidence type="ECO:0000256" key="4">
    <source>
        <dbReference type="ARBA" id="ARBA00023136"/>
    </source>
</evidence>
<name>A0A371GFU4_MUCPR</name>
<evidence type="ECO:0000313" key="7">
    <source>
        <dbReference type="Proteomes" id="UP000257109"/>
    </source>
</evidence>
<dbReference type="Pfam" id="PF02485">
    <property type="entry name" value="Branch"/>
    <property type="match status" value="1"/>
</dbReference>
<dbReference type="GO" id="GO:0015020">
    <property type="term" value="F:glucuronosyltransferase activity"/>
    <property type="evidence" value="ECO:0007669"/>
    <property type="project" value="InterPro"/>
</dbReference>
<sequence length="144" mass="16758">YRIRTRDLKFHTLSHSCVCSTILSHHSSSVLLNATISIATFITTFIDITNNHHLSYNELIYRIKTLTFILTLRLRRKLLVSIFLSLMKVLYHPRNYYLIHVDYGTVEVEHRDVVMGKPNLVTYRGPTMLATTLNAMAMLLKTYQ</sequence>
<gene>
    <name evidence="6" type="primary">GLCAT14C</name>
    <name evidence="6" type="ORF">CR513_28854</name>
</gene>
<comment type="subcellular location">
    <subcellularLocation>
        <location evidence="1">Membrane</location>
        <topology evidence="1">Single-pass type II membrane protein</topology>
    </subcellularLocation>
</comment>
<dbReference type="PANTHER" id="PTHR45719:SF4">
    <property type="entry name" value="CORE-2_I-BRANCHING BETA-1,6-N-ACETYLGLUCOSAMINYLTRANSFERASE FAMILY PROTEIN"/>
    <property type="match status" value="1"/>
</dbReference>
<keyword evidence="7" id="KW-1185">Reference proteome</keyword>